<dbReference type="SUPFAM" id="SSF82784">
    <property type="entry name" value="OsmC-like"/>
    <property type="match status" value="1"/>
</dbReference>
<accession>A0A6F9E505</accession>
<dbReference type="Gene3D" id="3.30.300.20">
    <property type="match status" value="1"/>
</dbReference>
<evidence type="ECO:0000313" key="1">
    <source>
        <dbReference type="EMBL" id="CAB3391349.1"/>
    </source>
</evidence>
<sequence length="204" mass="22176">MRQGEGPACFLEDAESEVMCLSCGSGSPEYGIILIKKAQSFLRGDTKGGFGLRVDVKWLGKRAFEALGQTSGHTVRIDAAESAGGEGSGVRPMEMLLMGVGGCTGIDIAMILEKMRLHIDRFEMTLNAERAEKHPQRFTKITVDYVLDGPDLTHEKVKRAVELSYHTYCSALNSLNADFEIRYTLNGETRTVVPASAESVGGRA</sequence>
<dbReference type="Proteomes" id="UP000502196">
    <property type="component" value="Chromosome"/>
</dbReference>
<dbReference type="Pfam" id="PF02566">
    <property type="entry name" value="OsmC"/>
    <property type="match status" value="1"/>
</dbReference>
<dbReference type="InterPro" id="IPR036102">
    <property type="entry name" value="OsmC/Ohrsf"/>
</dbReference>
<organism evidence="1 2">
    <name type="scientific">Kyrpidia spormannii</name>
    <dbReference type="NCBI Taxonomy" id="2055160"/>
    <lineage>
        <taxon>Bacteria</taxon>
        <taxon>Bacillati</taxon>
        <taxon>Bacillota</taxon>
        <taxon>Bacilli</taxon>
        <taxon>Bacillales</taxon>
        <taxon>Alicyclobacillaceae</taxon>
        <taxon>Kyrpidia</taxon>
    </lineage>
</organism>
<dbReference type="PANTHER" id="PTHR34352:SF1">
    <property type="entry name" value="PROTEIN YHFA"/>
    <property type="match status" value="1"/>
</dbReference>
<dbReference type="AlphaFoldDB" id="A0A6F9E505"/>
<reference evidence="1 2" key="1">
    <citation type="submission" date="2020-04" db="EMBL/GenBank/DDBJ databases">
        <authorList>
            <person name="Hogendoorn C."/>
        </authorList>
    </citation>
    <scope>NUCLEOTIDE SEQUENCE [LARGE SCALE GENOMIC DNA]</scope>
    <source>
        <strain evidence="1">COOX1</strain>
    </source>
</reference>
<proteinExistence type="predicted"/>
<evidence type="ECO:0000313" key="2">
    <source>
        <dbReference type="Proteomes" id="UP000502196"/>
    </source>
</evidence>
<protein>
    <submittedName>
        <fullName evidence="1">Peroxiredoxin (Modular protein)</fullName>
    </submittedName>
</protein>
<dbReference type="InterPro" id="IPR003718">
    <property type="entry name" value="OsmC/Ohr_fam"/>
</dbReference>
<dbReference type="EMBL" id="LR792683">
    <property type="protein sequence ID" value="CAB3391349.1"/>
    <property type="molecule type" value="Genomic_DNA"/>
</dbReference>
<gene>
    <name evidence="1" type="ORF">COOX1_0867</name>
</gene>
<name>A0A6F9E505_9BACL</name>
<dbReference type="PANTHER" id="PTHR34352">
    <property type="entry name" value="PROTEIN YHFA"/>
    <property type="match status" value="1"/>
</dbReference>
<dbReference type="InterPro" id="IPR015946">
    <property type="entry name" value="KH_dom-like_a/b"/>
</dbReference>